<comment type="subcellular location">
    <subcellularLocation>
        <location evidence="1">Cytoplasmic vesicle</location>
        <location evidence="1">COPII-coated vesicle membrane</location>
        <topology evidence="1">Peripheral membrane protein</topology>
        <orientation evidence="1">Cytoplasmic side</orientation>
    </subcellularLocation>
    <subcellularLocation>
        <location evidence="2">Endoplasmic reticulum membrane</location>
        <topology evidence="2">Peripheral membrane protein</topology>
        <orientation evidence="2">Cytoplasmic side</orientation>
    </subcellularLocation>
</comment>
<dbReference type="Gene3D" id="2.60.40.1670">
    <property type="entry name" value="beta-sandwich domain of Sec23/24"/>
    <property type="match status" value="1"/>
</dbReference>
<dbReference type="GeneTree" id="ENSGT00950000182924"/>
<dbReference type="GO" id="GO:0008270">
    <property type="term" value="F:zinc ion binding"/>
    <property type="evidence" value="ECO:0007669"/>
    <property type="project" value="InterPro"/>
</dbReference>
<dbReference type="SUPFAM" id="SSF82919">
    <property type="entry name" value="Zn-finger domain of Sec23/24"/>
    <property type="match status" value="1"/>
</dbReference>
<dbReference type="PANTHER" id="PTHR13803">
    <property type="entry name" value="SEC24-RELATED PROTEIN"/>
    <property type="match status" value="1"/>
</dbReference>
<reference evidence="14" key="1">
    <citation type="submission" date="2003-08" db="EMBL/GenBank/DDBJ databases">
        <authorList>
            <person name="Birren B."/>
            <person name="Nusbaum C."/>
            <person name="Abebe A."/>
            <person name="Abouelleil A."/>
            <person name="Adekoya E."/>
            <person name="Ait-zahra M."/>
            <person name="Allen N."/>
            <person name="Allen T."/>
            <person name="An P."/>
            <person name="Anderson M."/>
            <person name="Anderson S."/>
            <person name="Arachchi H."/>
            <person name="Armbruster J."/>
            <person name="Bachantsang P."/>
            <person name="Baldwin J."/>
            <person name="Barry A."/>
            <person name="Bayul T."/>
            <person name="Blitshsteyn B."/>
            <person name="Bloom T."/>
            <person name="Blye J."/>
            <person name="Boguslavskiy L."/>
            <person name="Borowsky M."/>
            <person name="Boukhgalter B."/>
            <person name="Brunache A."/>
            <person name="Butler J."/>
            <person name="Calixte N."/>
            <person name="Calvo S."/>
            <person name="Camarata J."/>
            <person name="Campo K."/>
            <person name="Chang J."/>
            <person name="Cheshatsang Y."/>
            <person name="Citroen M."/>
            <person name="Collymore A."/>
            <person name="Considine T."/>
            <person name="Cook A."/>
            <person name="Cooke P."/>
            <person name="Corum B."/>
            <person name="Cuomo C."/>
            <person name="David R."/>
            <person name="Dawoe T."/>
            <person name="Degray S."/>
            <person name="Dodge S."/>
            <person name="Dooley K."/>
            <person name="Dorje P."/>
            <person name="Dorjee K."/>
            <person name="Dorris L."/>
            <person name="Duffey N."/>
            <person name="Dupes A."/>
            <person name="Elkins T."/>
            <person name="Engels R."/>
            <person name="Erickson J."/>
            <person name="Farina A."/>
            <person name="Faro S."/>
            <person name="Ferreira P."/>
            <person name="Fischer H."/>
            <person name="Fitzgerald M."/>
            <person name="Foley K."/>
            <person name="Gage D."/>
            <person name="Galagan J."/>
            <person name="Gearin G."/>
            <person name="Gnerre S."/>
            <person name="Gnirke A."/>
            <person name="Goyette A."/>
            <person name="Graham J."/>
            <person name="Grandbois E."/>
            <person name="Gyaltsen K."/>
            <person name="Hafez N."/>
            <person name="Hagopian D."/>
            <person name="Hagos B."/>
            <person name="Hall J."/>
            <person name="Hatcher B."/>
            <person name="Heller A."/>
            <person name="Higgins H."/>
            <person name="Honan T."/>
            <person name="Horn A."/>
            <person name="Houde N."/>
            <person name="Hughes L."/>
            <person name="Hulme W."/>
            <person name="Husby E."/>
            <person name="Iliev I."/>
            <person name="Jaffe D."/>
            <person name="Jones C."/>
            <person name="Kamal M."/>
            <person name="Kamat A."/>
            <person name="Kamvysselis M."/>
            <person name="Karlsson E."/>
            <person name="Kells C."/>
            <person name="Kieu A."/>
            <person name="Kisner P."/>
            <person name="Kodira C."/>
            <person name="Kulbokas E."/>
            <person name="Labutti K."/>
            <person name="Lama D."/>
            <person name="Landers T."/>
            <person name="Leger J."/>
            <person name="Levine S."/>
            <person name="Lewis D."/>
            <person name="Lewis T."/>
            <person name="Lindblad-toh K."/>
            <person name="Liu X."/>
            <person name="Lokyitsang T."/>
            <person name="Lokyitsang Y."/>
            <person name="Lucien O."/>
            <person name="Lui A."/>
            <person name="Ma L.J."/>
            <person name="Mabbitt R."/>
            <person name="Macdonald J."/>
            <person name="Maclean C."/>
            <person name="Major J."/>
            <person name="Manning J."/>
            <person name="Marabella R."/>
            <person name="Maru K."/>
            <person name="Matthews C."/>
            <person name="Mauceli E."/>
            <person name="Mccarthy M."/>
            <person name="Mcdonough S."/>
            <person name="Mcghee T."/>
            <person name="Meldrim J."/>
            <person name="Meneus L."/>
            <person name="Mesirov J."/>
            <person name="Mihalev A."/>
            <person name="Mihova T."/>
            <person name="Mikkelsen T."/>
            <person name="Mlenga V."/>
            <person name="Moru K."/>
            <person name="Mozes J."/>
            <person name="Mulrain L."/>
            <person name="Munson G."/>
            <person name="Naylor J."/>
            <person name="Newes C."/>
            <person name="Nguyen C."/>
            <person name="Nguyen N."/>
            <person name="Nguyen T."/>
            <person name="Nicol R."/>
            <person name="Nielsen C."/>
            <person name="Nizzari M."/>
            <person name="Norbu C."/>
            <person name="Norbu N."/>
            <person name="O'donnell P."/>
            <person name="Okoawo O."/>
            <person name="O'leary S."/>
            <person name="Omotosho B."/>
            <person name="O'neill K."/>
            <person name="Osman S."/>
            <person name="Parker S."/>
            <person name="Perrin D."/>
            <person name="Phunkhang P."/>
            <person name="Piqani B."/>
            <person name="Purcell S."/>
            <person name="Rachupka T."/>
            <person name="Ramasamy U."/>
            <person name="Rameau R."/>
            <person name="Ray V."/>
            <person name="Raymond C."/>
            <person name="Retta R."/>
            <person name="Richardson S."/>
            <person name="Rise C."/>
            <person name="Rodriguez J."/>
            <person name="Rogers J."/>
            <person name="Rogov P."/>
            <person name="Rutman M."/>
            <person name="Schupbach R."/>
            <person name="Seaman C."/>
            <person name="Settipalli S."/>
            <person name="Sharpe T."/>
            <person name="Sheridan J."/>
            <person name="Sherpa N."/>
            <person name="Shi J."/>
            <person name="Smirnov S."/>
            <person name="Smith C."/>
            <person name="Sougnez C."/>
            <person name="Spencer B."/>
            <person name="Stalker J."/>
            <person name="Stange-thomann N."/>
            <person name="Stavropoulos S."/>
            <person name="Stetson K."/>
            <person name="Stone C."/>
            <person name="Stone S."/>
            <person name="Stubbs M."/>
            <person name="Talamas J."/>
            <person name="Tchuinga P."/>
            <person name="Tenzing P."/>
            <person name="Tesfaye S."/>
            <person name="Theodore J."/>
            <person name="Thoulutsang Y."/>
            <person name="Topham K."/>
            <person name="Towey S."/>
            <person name="Tsamla T."/>
            <person name="Tsomo N."/>
            <person name="Vallee D."/>
            <person name="Vassiliev H."/>
            <person name="Venkataraman V."/>
            <person name="Vinson J."/>
            <person name="Vo A."/>
            <person name="Wade C."/>
            <person name="Wang S."/>
            <person name="Wangchuk T."/>
            <person name="Wangdi T."/>
            <person name="Whittaker C."/>
            <person name="Wilkinson J."/>
            <person name="Wu Y."/>
            <person name="Wyman D."/>
            <person name="Yadav S."/>
            <person name="Yang S."/>
            <person name="Yang X."/>
            <person name="Yeager S."/>
            <person name="Yee E."/>
            <person name="Young G."/>
            <person name="Zainoun J."/>
            <person name="Zembeck L."/>
            <person name="Zimmer A."/>
            <person name="Zody M."/>
            <person name="Lander E."/>
        </authorList>
    </citation>
    <scope>NUCLEOTIDE SEQUENCE [LARGE SCALE GENOMIC DNA]</scope>
</reference>
<evidence type="ECO:0000259" key="9">
    <source>
        <dbReference type="Pfam" id="PF04810"/>
    </source>
</evidence>
<feature type="compositionally biased region" description="Pro residues" evidence="7">
    <location>
        <begin position="47"/>
        <end position="74"/>
    </location>
</feature>
<proteinExistence type="inferred from homology"/>
<evidence type="ECO:0000256" key="5">
    <source>
        <dbReference type="ARBA" id="ARBA00022927"/>
    </source>
</evidence>
<feature type="domain" description="Sec23/Sec24 helical" evidence="11">
    <location>
        <begin position="639"/>
        <end position="738"/>
    </location>
</feature>
<dbReference type="InterPro" id="IPR036180">
    <property type="entry name" value="Gelsolin-like_dom_sf"/>
</dbReference>
<dbReference type="InterPro" id="IPR041742">
    <property type="entry name" value="Sec24-like_trunk_dom"/>
</dbReference>
<dbReference type="SUPFAM" id="SSF81995">
    <property type="entry name" value="beta-sandwich domain of Sec23/24"/>
    <property type="match status" value="1"/>
</dbReference>
<dbReference type="GO" id="GO:0070971">
    <property type="term" value="C:endoplasmic reticulum exit site"/>
    <property type="evidence" value="ECO:0007669"/>
    <property type="project" value="TreeGrafter"/>
</dbReference>
<dbReference type="InterPro" id="IPR006895">
    <property type="entry name" value="Znf_Sec23_Sec24"/>
</dbReference>
<dbReference type="SUPFAM" id="SSF53300">
    <property type="entry name" value="vWA-like"/>
    <property type="match status" value="1"/>
</dbReference>
<dbReference type="Pfam" id="PF00626">
    <property type="entry name" value="Gelsolin"/>
    <property type="match status" value="1"/>
</dbReference>
<reference evidence="13" key="2">
    <citation type="submission" date="2025-08" db="UniProtKB">
        <authorList>
            <consortium name="Ensembl"/>
        </authorList>
    </citation>
    <scope>IDENTIFICATION</scope>
</reference>
<evidence type="ECO:0000259" key="11">
    <source>
        <dbReference type="Pfam" id="PF04815"/>
    </source>
</evidence>
<evidence type="ECO:0000256" key="3">
    <source>
        <dbReference type="ARBA" id="ARBA00008334"/>
    </source>
</evidence>
<dbReference type="InterPro" id="IPR050550">
    <property type="entry name" value="SEC23_SEC24_subfamily"/>
</dbReference>
<dbReference type="Pfam" id="PF08033">
    <property type="entry name" value="Sec23_BS"/>
    <property type="match status" value="1"/>
</dbReference>
<dbReference type="HOGENOM" id="CLU_004589_1_0_1"/>
<feature type="region of interest" description="Disordered" evidence="7">
    <location>
        <begin position="1"/>
        <end position="91"/>
    </location>
</feature>
<comment type="similarity">
    <text evidence="3">Belongs to the SEC23/SEC24 family. SEC24 subfamily.</text>
</comment>
<dbReference type="AlphaFoldDB" id="H2ZC33"/>
<accession>H2ZC33</accession>
<dbReference type="SUPFAM" id="SSF82754">
    <property type="entry name" value="C-terminal, gelsolin-like domain of Sec23/24"/>
    <property type="match status" value="1"/>
</dbReference>
<evidence type="ECO:0000313" key="14">
    <source>
        <dbReference type="Proteomes" id="UP000007875"/>
    </source>
</evidence>
<evidence type="ECO:0000313" key="13">
    <source>
        <dbReference type="Ensembl" id="ENSCSAVP00000015149.1"/>
    </source>
</evidence>
<dbReference type="InterPro" id="IPR006896">
    <property type="entry name" value="Sec23/24_trunk_dom"/>
</dbReference>
<keyword evidence="5" id="KW-0653">Protein transport</keyword>
<dbReference type="SUPFAM" id="SSF81811">
    <property type="entry name" value="Helical domain of Sec23/24"/>
    <property type="match status" value="1"/>
</dbReference>
<dbReference type="Ensembl" id="ENSCSAVT00000015323.1">
    <property type="protein sequence ID" value="ENSCSAVP00000015149.1"/>
    <property type="gene ID" value="ENSCSAVG00000008880.1"/>
</dbReference>
<feature type="domain" description="Sec23/Sec24 trunk" evidence="10">
    <location>
        <begin position="261"/>
        <end position="487"/>
    </location>
</feature>
<feature type="compositionally biased region" description="Low complexity" evidence="7">
    <location>
        <begin position="16"/>
        <end position="46"/>
    </location>
</feature>
<dbReference type="Pfam" id="PF04810">
    <property type="entry name" value="zf-Sec23_Sec24"/>
    <property type="match status" value="1"/>
</dbReference>
<dbReference type="GO" id="GO:0005789">
    <property type="term" value="C:endoplasmic reticulum membrane"/>
    <property type="evidence" value="ECO:0007669"/>
    <property type="project" value="UniProtKB-SubCell"/>
</dbReference>
<keyword evidence="4" id="KW-0813">Transport</keyword>
<dbReference type="GO" id="GO:0030127">
    <property type="term" value="C:COPII vesicle coat"/>
    <property type="evidence" value="ECO:0007669"/>
    <property type="project" value="InterPro"/>
</dbReference>
<dbReference type="InterPro" id="IPR007123">
    <property type="entry name" value="Gelsolin-like_dom"/>
</dbReference>
<evidence type="ECO:0000256" key="6">
    <source>
        <dbReference type="ARBA" id="ARBA00023329"/>
    </source>
</evidence>
<dbReference type="InterPro" id="IPR036174">
    <property type="entry name" value="Znf_Sec23_Sec24_sf"/>
</dbReference>
<dbReference type="InterPro" id="IPR036465">
    <property type="entry name" value="vWFA_dom_sf"/>
</dbReference>
<evidence type="ECO:0000256" key="7">
    <source>
        <dbReference type="SAM" id="MobiDB-lite"/>
    </source>
</evidence>
<dbReference type="Pfam" id="PF04815">
    <property type="entry name" value="Sec23_helical"/>
    <property type="match status" value="1"/>
</dbReference>
<feature type="domain" description="Zinc finger Sec23/Sec24-type" evidence="9">
    <location>
        <begin position="184"/>
        <end position="220"/>
    </location>
</feature>
<evidence type="ECO:0008006" key="15">
    <source>
        <dbReference type="Google" id="ProtNLM"/>
    </source>
</evidence>
<reference evidence="13" key="3">
    <citation type="submission" date="2025-09" db="UniProtKB">
        <authorList>
            <consortium name="Ensembl"/>
        </authorList>
    </citation>
    <scope>IDENTIFICATION</scope>
</reference>
<protein>
    <recommendedName>
        <fullName evidence="15">Protein transport protein Sec24C</fullName>
    </recommendedName>
</protein>
<evidence type="ECO:0000256" key="4">
    <source>
        <dbReference type="ARBA" id="ARBA00022448"/>
    </source>
</evidence>
<feature type="domain" description="Sec23/Sec24 beta-sandwich" evidence="12">
    <location>
        <begin position="544"/>
        <end position="626"/>
    </location>
</feature>
<evidence type="ECO:0000259" key="8">
    <source>
        <dbReference type="Pfam" id="PF00626"/>
    </source>
</evidence>
<feature type="domain" description="Gelsolin-like" evidence="8">
    <location>
        <begin position="760"/>
        <end position="828"/>
    </location>
</feature>
<sequence length="889" mass="98703">MSANVGAPPSAGGYMSQPPSSGASPSTGGYMSQPPSSGAPPSAGGYMPPPLNNYPPQPYPQATPAGGPQPPSYPNQPAAPTKRLDPDAMPSPIQVIHDDRLNRGSEVFRTEGRGVSTPATTQFTTEDMGDASPRFVRCTAYNLPATADMAKNCQVPMSLCIKPMASLPEGEIPPLMVDPGPDGPIRCKRCKAYMCPQFAFTDGGRRFQCVMCNAITDTPHGFFDHLDHMNQRVDKYRRPELCRGSYEFIATKDYCRNDKPPNPPAFIFALDVSYNAIKSGYVDLLCRQLHSLLDTLPREMNQEKSAIKVGFITYNNVLHFYNLKSSLAQPQMMVVSDVSDVFVPLQEGFLVSLEESRSVGHVIDSLLEQIPEMFRDTRETELVFAPVIQAAVEALKSADCAGKLFMFHTSLPIGEAPGKLKNRDDRKLIGTDKEKVLFNPATNFYEKLAKDCVSSACCVDLFLFPNQYVDVATLAQVPQLTGGQVYKLLHSVTCKIPSSNPHPTSPTHTQHHPPTPRYNFFRSDIDGGRFIKDFAHGLQRDIVFDAIMRVRTSTGIRAVQFYGALYMGNTTDVELAAIDCDKAIQVELKHDDKIAEEYGAFVQIALLYTSVGGQRRLRLHNLNLSVCTQLADLYRSCETDVLMNFMAKKSVMSGLQLSPQKIREELITQISVTLATYRKHVASPSSPGQLILPECMKLLPVYLNCLLKNDAIHSSHEVSTDDRSYLRQLIISMDVTETQAFLYPRLIPVFSDSISDGGIPPSIRCSEDRMKETEAFILENSVSMFLWIGQSVNPVWIQNVFGVQSAAQIDIDLVNLVVYDNEDSKSLRGLVANLQATRSRHMKFTIVRQRDKLEPWFKHLLVEDRGASGSSSYVDFLCHMHKEIRALLN</sequence>
<dbReference type="InterPro" id="IPR006900">
    <property type="entry name" value="Sec23/24_helical_dom"/>
</dbReference>
<dbReference type="Pfam" id="PF04811">
    <property type="entry name" value="Sec23_trunk"/>
    <property type="match status" value="1"/>
</dbReference>
<keyword evidence="6" id="KW-0968">Cytoplasmic vesicle</keyword>
<dbReference type="Gene3D" id="2.30.30.380">
    <property type="entry name" value="Zn-finger domain of Sec23/24"/>
    <property type="match status" value="1"/>
</dbReference>
<dbReference type="Gene3D" id="1.20.120.730">
    <property type="entry name" value="Sec23/Sec24 helical domain"/>
    <property type="match status" value="1"/>
</dbReference>
<name>H2ZC33_CIOSA</name>
<dbReference type="CDD" id="cd01479">
    <property type="entry name" value="Sec24-like"/>
    <property type="match status" value="1"/>
</dbReference>
<dbReference type="PANTHER" id="PTHR13803:SF4">
    <property type="entry name" value="SECRETORY 24CD, ISOFORM C"/>
    <property type="match status" value="1"/>
</dbReference>
<evidence type="ECO:0000256" key="2">
    <source>
        <dbReference type="ARBA" id="ARBA00004397"/>
    </source>
</evidence>
<keyword evidence="14" id="KW-1185">Reference proteome</keyword>
<dbReference type="GO" id="GO:0006886">
    <property type="term" value="P:intracellular protein transport"/>
    <property type="evidence" value="ECO:0007669"/>
    <property type="project" value="InterPro"/>
</dbReference>
<dbReference type="InterPro" id="IPR036175">
    <property type="entry name" value="Sec23/24_helical_dom_sf"/>
</dbReference>
<dbReference type="Gene3D" id="3.40.20.10">
    <property type="entry name" value="Severin"/>
    <property type="match status" value="1"/>
</dbReference>
<dbReference type="GO" id="GO:0090110">
    <property type="term" value="P:COPII-coated vesicle cargo loading"/>
    <property type="evidence" value="ECO:0007669"/>
    <property type="project" value="TreeGrafter"/>
</dbReference>
<organism evidence="13 14">
    <name type="scientific">Ciona savignyi</name>
    <name type="common">Pacific transparent sea squirt</name>
    <dbReference type="NCBI Taxonomy" id="51511"/>
    <lineage>
        <taxon>Eukaryota</taxon>
        <taxon>Metazoa</taxon>
        <taxon>Chordata</taxon>
        <taxon>Tunicata</taxon>
        <taxon>Ascidiacea</taxon>
        <taxon>Phlebobranchia</taxon>
        <taxon>Cionidae</taxon>
        <taxon>Ciona</taxon>
    </lineage>
</organism>
<evidence type="ECO:0000259" key="12">
    <source>
        <dbReference type="Pfam" id="PF08033"/>
    </source>
</evidence>
<evidence type="ECO:0000259" key="10">
    <source>
        <dbReference type="Pfam" id="PF04811"/>
    </source>
</evidence>
<dbReference type="InterPro" id="IPR029006">
    <property type="entry name" value="ADF-H/Gelsolin-like_dom_sf"/>
</dbReference>
<dbReference type="FunFam" id="3.40.50.410:FF:000020">
    <property type="entry name" value="protein transport protein Sec24D isoform X1"/>
    <property type="match status" value="1"/>
</dbReference>
<dbReference type="Gene3D" id="3.40.50.410">
    <property type="entry name" value="von Willebrand factor, type A domain"/>
    <property type="match status" value="1"/>
</dbReference>
<evidence type="ECO:0000256" key="1">
    <source>
        <dbReference type="ARBA" id="ARBA00004299"/>
    </source>
</evidence>
<dbReference type="GO" id="GO:0000149">
    <property type="term" value="F:SNARE binding"/>
    <property type="evidence" value="ECO:0007669"/>
    <property type="project" value="TreeGrafter"/>
</dbReference>
<dbReference type="InterPro" id="IPR012990">
    <property type="entry name" value="Beta-sandwich_Sec23_24"/>
</dbReference>
<dbReference type="Proteomes" id="UP000007875">
    <property type="component" value="Unassembled WGS sequence"/>
</dbReference>